<dbReference type="Pfam" id="PF04542">
    <property type="entry name" value="Sigma70_r2"/>
    <property type="match status" value="1"/>
</dbReference>
<dbReference type="STRING" id="504472.Slin_2069"/>
<evidence type="ECO:0000259" key="6">
    <source>
        <dbReference type="Pfam" id="PF08281"/>
    </source>
</evidence>
<evidence type="ECO:0000313" key="8">
    <source>
        <dbReference type="Proteomes" id="UP000002028"/>
    </source>
</evidence>
<dbReference type="InterPro" id="IPR036388">
    <property type="entry name" value="WH-like_DNA-bd_sf"/>
</dbReference>
<evidence type="ECO:0000259" key="5">
    <source>
        <dbReference type="Pfam" id="PF04542"/>
    </source>
</evidence>
<dbReference type="HOGENOM" id="CLU_047691_3_3_10"/>
<dbReference type="PANTHER" id="PTHR43133">
    <property type="entry name" value="RNA POLYMERASE ECF-TYPE SIGMA FACTO"/>
    <property type="match status" value="1"/>
</dbReference>
<dbReference type="RefSeq" id="WP_012926658.1">
    <property type="nucleotide sequence ID" value="NC_013730.1"/>
</dbReference>
<protein>
    <submittedName>
        <fullName evidence="7">RNA polymerase, sigma-24 subunit, ECF subfamily</fullName>
    </submittedName>
</protein>
<feature type="domain" description="RNA polymerase sigma factor 70 region 4 type 2" evidence="6">
    <location>
        <begin position="108"/>
        <end position="156"/>
    </location>
</feature>
<dbReference type="InterPro" id="IPR014284">
    <property type="entry name" value="RNA_pol_sigma-70_dom"/>
</dbReference>
<name>D2QCV5_SPILD</name>
<dbReference type="SUPFAM" id="SSF88659">
    <property type="entry name" value="Sigma3 and sigma4 domains of RNA polymerase sigma factors"/>
    <property type="match status" value="1"/>
</dbReference>
<keyword evidence="2" id="KW-0805">Transcription regulation</keyword>
<evidence type="ECO:0000256" key="2">
    <source>
        <dbReference type="ARBA" id="ARBA00023015"/>
    </source>
</evidence>
<accession>D2QCV5</accession>
<keyword evidence="3" id="KW-0731">Sigma factor</keyword>
<dbReference type="PANTHER" id="PTHR43133:SF45">
    <property type="entry name" value="RNA POLYMERASE ECF-TYPE SIGMA FACTOR"/>
    <property type="match status" value="1"/>
</dbReference>
<gene>
    <name evidence="7" type="ordered locus">Slin_2069</name>
</gene>
<feature type="domain" description="RNA polymerase sigma-70 region 2" evidence="5">
    <location>
        <begin position="12"/>
        <end position="77"/>
    </location>
</feature>
<dbReference type="Gene3D" id="1.10.1740.10">
    <property type="match status" value="1"/>
</dbReference>
<dbReference type="InterPro" id="IPR013249">
    <property type="entry name" value="RNA_pol_sigma70_r4_t2"/>
</dbReference>
<evidence type="ECO:0000256" key="4">
    <source>
        <dbReference type="ARBA" id="ARBA00023163"/>
    </source>
</evidence>
<dbReference type="NCBIfam" id="TIGR02937">
    <property type="entry name" value="sigma70-ECF"/>
    <property type="match status" value="1"/>
</dbReference>
<organism evidence="7 8">
    <name type="scientific">Spirosoma linguale (strain ATCC 33905 / DSM 74 / LMG 10896 / Claus 1)</name>
    <dbReference type="NCBI Taxonomy" id="504472"/>
    <lineage>
        <taxon>Bacteria</taxon>
        <taxon>Pseudomonadati</taxon>
        <taxon>Bacteroidota</taxon>
        <taxon>Cytophagia</taxon>
        <taxon>Cytophagales</taxon>
        <taxon>Cytophagaceae</taxon>
        <taxon>Spirosoma</taxon>
    </lineage>
</organism>
<dbReference type="GO" id="GO:0003677">
    <property type="term" value="F:DNA binding"/>
    <property type="evidence" value="ECO:0007669"/>
    <property type="project" value="InterPro"/>
</dbReference>
<dbReference type="InterPro" id="IPR013325">
    <property type="entry name" value="RNA_pol_sigma_r2"/>
</dbReference>
<dbReference type="InterPro" id="IPR007627">
    <property type="entry name" value="RNA_pol_sigma70_r2"/>
</dbReference>
<dbReference type="KEGG" id="sli:Slin_2069"/>
<dbReference type="Pfam" id="PF08281">
    <property type="entry name" value="Sigma70_r4_2"/>
    <property type="match status" value="1"/>
</dbReference>
<keyword evidence="8" id="KW-1185">Reference proteome</keyword>
<proteinExistence type="inferred from homology"/>
<dbReference type="InterPro" id="IPR013324">
    <property type="entry name" value="RNA_pol_sigma_r3/r4-like"/>
</dbReference>
<dbReference type="AlphaFoldDB" id="D2QCV5"/>
<evidence type="ECO:0000313" key="7">
    <source>
        <dbReference type="EMBL" id="ADB38110.1"/>
    </source>
</evidence>
<evidence type="ECO:0000256" key="1">
    <source>
        <dbReference type="ARBA" id="ARBA00010641"/>
    </source>
</evidence>
<dbReference type="Gene3D" id="1.10.10.10">
    <property type="entry name" value="Winged helix-like DNA-binding domain superfamily/Winged helix DNA-binding domain"/>
    <property type="match status" value="1"/>
</dbReference>
<dbReference type="SUPFAM" id="SSF88946">
    <property type="entry name" value="Sigma2 domain of RNA polymerase sigma factors"/>
    <property type="match status" value="1"/>
</dbReference>
<evidence type="ECO:0000256" key="3">
    <source>
        <dbReference type="ARBA" id="ARBA00023082"/>
    </source>
</evidence>
<dbReference type="GO" id="GO:0006352">
    <property type="term" value="P:DNA-templated transcription initiation"/>
    <property type="evidence" value="ECO:0007669"/>
    <property type="project" value="InterPro"/>
</dbReference>
<comment type="similarity">
    <text evidence="1">Belongs to the sigma-70 factor family. ECF subfamily.</text>
</comment>
<dbReference type="eggNOG" id="COG1595">
    <property type="taxonomic scope" value="Bacteria"/>
</dbReference>
<dbReference type="EMBL" id="CP001769">
    <property type="protein sequence ID" value="ADB38110.1"/>
    <property type="molecule type" value="Genomic_DNA"/>
</dbReference>
<dbReference type="Proteomes" id="UP000002028">
    <property type="component" value="Chromosome"/>
</dbReference>
<keyword evidence="4" id="KW-0804">Transcription</keyword>
<dbReference type="InterPro" id="IPR039425">
    <property type="entry name" value="RNA_pol_sigma-70-like"/>
</dbReference>
<reference evidence="7 8" key="1">
    <citation type="journal article" date="2010" name="Stand. Genomic Sci.">
        <title>Complete genome sequence of Spirosoma linguale type strain (1).</title>
        <authorList>
            <person name="Lail K."/>
            <person name="Sikorski J."/>
            <person name="Saunders E."/>
            <person name="Lapidus A."/>
            <person name="Glavina Del Rio T."/>
            <person name="Copeland A."/>
            <person name="Tice H."/>
            <person name="Cheng J.-F."/>
            <person name="Lucas S."/>
            <person name="Nolan M."/>
            <person name="Bruce D."/>
            <person name="Goodwin L."/>
            <person name="Pitluck S."/>
            <person name="Ivanova N."/>
            <person name="Mavromatis K."/>
            <person name="Ovchinnikova G."/>
            <person name="Pati A."/>
            <person name="Chen A."/>
            <person name="Palaniappan K."/>
            <person name="Land M."/>
            <person name="Hauser L."/>
            <person name="Chang Y.-J."/>
            <person name="Jeffries C.D."/>
            <person name="Chain P."/>
            <person name="Brettin T."/>
            <person name="Detter J.C."/>
            <person name="Schuetze A."/>
            <person name="Rohde M."/>
            <person name="Tindall B.J."/>
            <person name="Goeker M."/>
            <person name="Bristow J."/>
            <person name="Eisen J.A."/>
            <person name="Markowitz V."/>
            <person name="Hugenholtz P."/>
            <person name="Kyrpides N.C."/>
            <person name="Klenk H.-P."/>
            <person name="Chen F."/>
        </authorList>
    </citation>
    <scope>NUCLEOTIDE SEQUENCE [LARGE SCALE GENOMIC DNA]</scope>
    <source>
        <strain evidence="8">ATCC 33905 / DSM 74 / LMG 10896 / Claus 1</strain>
    </source>
</reference>
<sequence>MPLHEEEFTQIYNTHFVKVLRLCKGYVNGDQAIATDLAQEVFMKVWQHRSQFRQEASVSTWIYRIAVNTRLLQRRKAAANKEVQTDTLPERAEDNDALATEERFQQMYRGIYQLNETARLIILLVLDGLPYEEIAGIVGISESLLRVKIHRIKKSLATLIQS</sequence>
<dbReference type="GO" id="GO:0016987">
    <property type="term" value="F:sigma factor activity"/>
    <property type="evidence" value="ECO:0007669"/>
    <property type="project" value="UniProtKB-KW"/>
</dbReference>